<evidence type="ECO:0000256" key="6">
    <source>
        <dbReference type="ARBA" id="ARBA00022729"/>
    </source>
</evidence>
<dbReference type="InterPro" id="IPR015152">
    <property type="entry name" value="Growth/epo_recpt_lig-bind"/>
</dbReference>
<evidence type="ECO:0000256" key="12">
    <source>
        <dbReference type="ARBA" id="ARBA00023170"/>
    </source>
</evidence>
<evidence type="ECO:0000256" key="2">
    <source>
        <dbReference type="ARBA" id="ARBA00007885"/>
    </source>
</evidence>
<keyword evidence="13" id="KW-0325">Glycoprotein</keyword>
<sequence length="552" mass="62265">MWGEVGGALVLLLLLSEVLDCIGISPPGKPVLINCRSPEKETFTCRWDPGFDGGLPTTHHLYYQKEDSDGMYECPDYQAAGSNSCFFNKSHTSIWVNYNITVVAINSLGSTVSDPLEVDVMYIVQPNAPENVTVSVVETEESPHLLVKWEPPHEADTRSGWITLTYQLRVKRQNKKEGEWEEYASGKQTQLIIYSLHPGDVYMVQLRCKLDHSLWSEWSTTTHTEVPDYILKERSIWIVITVFSAFILLLVTFTLAMKRKYVKHCLLPPVPGPKISGLDTQLLKSGRSEDILSSLINQGFPPTIATKDQQVDYLLVFDSEQVTPDLQNGQTRTKNIDHGRYDHSLLMEANNKEVKVGGRETVEQGYSEGLESTFWKTKSLSHPCPQKKPFNNVTEMPKQAPVSSKYRSLSHHKDLLDSLARHLDYRETVVKSQSNCDDKHLSSQNIVTPLKAIGYVEVQRWKKSIGLQVLVPKMDKSQEDYSTVSVVENENVVLLKRETVPLNCTSCKLRGNQSEKCLQQKPCKPHMTVPAKEGVYIGSNGYVEPVTISHTL</sequence>
<protein>
    <recommendedName>
        <fullName evidence="3">Prolactin receptor</fullName>
    </recommendedName>
</protein>
<accession>A0A4W5QYQ1</accession>
<dbReference type="SUPFAM" id="SSF49265">
    <property type="entry name" value="Fibronectin type III"/>
    <property type="match status" value="2"/>
</dbReference>
<evidence type="ECO:0000256" key="4">
    <source>
        <dbReference type="ARBA" id="ARBA00022692"/>
    </source>
</evidence>
<dbReference type="PANTHER" id="PTHR23037:SF46">
    <property type="entry name" value="INTERLEUKIN 5 RECEPTOR SUBUNIT ALPHA"/>
    <property type="match status" value="1"/>
</dbReference>
<comment type="similarity">
    <text evidence="2">Belongs to the type I cytokine receptor family. Type 1 subfamily.</text>
</comment>
<evidence type="ECO:0000256" key="5">
    <source>
        <dbReference type="ARBA" id="ARBA00022723"/>
    </source>
</evidence>
<dbReference type="STRING" id="62062.ENSHHUP00000079000"/>
<evidence type="ECO:0000256" key="7">
    <source>
        <dbReference type="ARBA" id="ARBA00022737"/>
    </source>
</evidence>
<dbReference type="GO" id="GO:0004896">
    <property type="term" value="F:cytokine receptor activity"/>
    <property type="evidence" value="ECO:0007669"/>
    <property type="project" value="TreeGrafter"/>
</dbReference>
<dbReference type="Gene3D" id="2.60.40.10">
    <property type="entry name" value="Immunoglobulins"/>
    <property type="match status" value="2"/>
</dbReference>
<dbReference type="FunFam" id="2.60.40.10:FF:000287">
    <property type="entry name" value="Prolactin receptor"/>
    <property type="match status" value="1"/>
</dbReference>
<comment type="subcellular location">
    <subcellularLocation>
        <location evidence="1">Membrane</location>
        <topology evidence="1">Single-pass type I membrane protein</topology>
    </subcellularLocation>
</comment>
<evidence type="ECO:0000256" key="15">
    <source>
        <dbReference type="SAM" id="SignalP"/>
    </source>
</evidence>
<dbReference type="InterPro" id="IPR036116">
    <property type="entry name" value="FN3_sf"/>
</dbReference>
<dbReference type="AlphaFoldDB" id="A0A4W5QYQ1"/>
<proteinExistence type="inferred from homology"/>
<dbReference type="GO" id="GO:0009897">
    <property type="term" value="C:external side of plasma membrane"/>
    <property type="evidence" value="ECO:0007669"/>
    <property type="project" value="TreeGrafter"/>
</dbReference>
<keyword evidence="6 15" id="KW-0732">Signal</keyword>
<keyword evidence="8" id="KW-0862">Zinc</keyword>
<evidence type="ECO:0000256" key="9">
    <source>
        <dbReference type="ARBA" id="ARBA00022989"/>
    </source>
</evidence>
<feature type="domain" description="Fibronectin type-III" evidence="16">
    <location>
        <begin position="128"/>
        <end position="229"/>
    </location>
</feature>
<dbReference type="GeneTree" id="ENSGT00940000154851"/>
<evidence type="ECO:0000256" key="10">
    <source>
        <dbReference type="ARBA" id="ARBA00023136"/>
    </source>
</evidence>
<feature type="domain" description="Fibronectin type-III" evidence="16">
    <location>
        <begin position="26"/>
        <end position="127"/>
    </location>
</feature>
<dbReference type="CDD" id="cd00063">
    <property type="entry name" value="FN3"/>
    <property type="match status" value="2"/>
</dbReference>
<name>A0A4W5QYQ1_9TELE</name>
<evidence type="ECO:0000256" key="1">
    <source>
        <dbReference type="ARBA" id="ARBA00004479"/>
    </source>
</evidence>
<feature type="signal peptide" evidence="15">
    <location>
        <begin position="1"/>
        <end position="23"/>
    </location>
</feature>
<keyword evidence="7" id="KW-0677">Repeat</keyword>
<dbReference type="InterPro" id="IPR013783">
    <property type="entry name" value="Ig-like_fold"/>
</dbReference>
<dbReference type="PROSITE" id="PS50853">
    <property type="entry name" value="FN3"/>
    <property type="match status" value="2"/>
</dbReference>
<keyword evidence="11" id="KW-1015">Disulfide bond</keyword>
<keyword evidence="10 14" id="KW-0472">Membrane</keyword>
<evidence type="ECO:0000313" key="17">
    <source>
        <dbReference type="Ensembl" id="ENSHHUP00000079000.1"/>
    </source>
</evidence>
<dbReference type="FunFam" id="2.60.40.10:FF:000358">
    <property type="entry name" value="Prolactin receptor"/>
    <property type="match status" value="1"/>
</dbReference>
<evidence type="ECO:0000256" key="3">
    <source>
        <dbReference type="ARBA" id="ARBA00019818"/>
    </source>
</evidence>
<evidence type="ECO:0000256" key="14">
    <source>
        <dbReference type="SAM" id="Phobius"/>
    </source>
</evidence>
<evidence type="ECO:0000313" key="18">
    <source>
        <dbReference type="Proteomes" id="UP000314982"/>
    </source>
</evidence>
<dbReference type="PANTHER" id="PTHR23037">
    <property type="entry name" value="CYTOKINE RECEPTOR"/>
    <property type="match status" value="1"/>
</dbReference>
<evidence type="ECO:0000256" key="13">
    <source>
        <dbReference type="ARBA" id="ARBA00023180"/>
    </source>
</evidence>
<dbReference type="Ensembl" id="ENSHHUT00000081546.1">
    <property type="protein sequence ID" value="ENSHHUP00000079000.1"/>
    <property type="gene ID" value="ENSHHUG00000046082.1"/>
</dbReference>
<dbReference type="Pfam" id="PF09067">
    <property type="entry name" value="EpoR_lig-bind"/>
    <property type="match status" value="1"/>
</dbReference>
<dbReference type="Proteomes" id="UP000314982">
    <property type="component" value="Unassembled WGS sequence"/>
</dbReference>
<keyword evidence="18" id="KW-1185">Reference proteome</keyword>
<evidence type="ECO:0000256" key="11">
    <source>
        <dbReference type="ARBA" id="ARBA00023157"/>
    </source>
</evidence>
<reference evidence="17" key="2">
    <citation type="submission" date="2025-08" db="UniProtKB">
        <authorList>
            <consortium name="Ensembl"/>
        </authorList>
    </citation>
    <scope>IDENTIFICATION</scope>
</reference>
<keyword evidence="5" id="KW-0479">Metal-binding</keyword>
<keyword evidence="9 14" id="KW-1133">Transmembrane helix</keyword>
<feature type="chain" id="PRO_5043366304" description="Prolactin receptor" evidence="15">
    <location>
        <begin position="24"/>
        <end position="552"/>
    </location>
</feature>
<reference evidence="17" key="3">
    <citation type="submission" date="2025-09" db="UniProtKB">
        <authorList>
            <consortium name="Ensembl"/>
        </authorList>
    </citation>
    <scope>IDENTIFICATION</scope>
</reference>
<dbReference type="SMART" id="SM00060">
    <property type="entry name" value="FN3"/>
    <property type="match status" value="2"/>
</dbReference>
<keyword evidence="12" id="KW-0675">Receptor</keyword>
<reference evidence="18" key="1">
    <citation type="submission" date="2018-06" db="EMBL/GenBank/DDBJ databases">
        <title>Genome assembly of Danube salmon.</title>
        <authorList>
            <person name="Macqueen D.J."/>
            <person name="Gundappa M.K."/>
        </authorList>
    </citation>
    <scope>NUCLEOTIDE SEQUENCE [LARGE SCALE GENOMIC DNA]</scope>
</reference>
<evidence type="ECO:0000256" key="8">
    <source>
        <dbReference type="ARBA" id="ARBA00022833"/>
    </source>
</evidence>
<evidence type="ECO:0000259" key="16">
    <source>
        <dbReference type="PROSITE" id="PS50853"/>
    </source>
</evidence>
<dbReference type="InterPro" id="IPR003961">
    <property type="entry name" value="FN3_dom"/>
</dbReference>
<keyword evidence="4 14" id="KW-0812">Transmembrane</keyword>
<feature type="transmembrane region" description="Helical" evidence="14">
    <location>
        <begin position="236"/>
        <end position="257"/>
    </location>
</feature>
<organism evidence="17 18">
    <name type="scientific">Hucho hucho</name>
    <name type="common">huchen</name>
    <dbReference type="NCBI Taxonomy" id="62062"/>
    <lineage>
        <taxon>Eukaryota</taxon>
        <taxon>Metazoa</taxon>
        <taxon>Chordata</taxon>
        <taxon>Craniata</taxon>
        <taxon>Vertebrata</taxon>
        <taxon>Euteleostomi</taxon>
        <taxon>Actinopterygii</taxon>
        <taxon>Neopterygii</taxon>
        <taxon>Teleostei</taxon>
        <taxon>Protacanthopterygii</taxon>
        <taxon>Salmoniformes</taxon>
        <taxon>Salmonidae</taxon>
        <taxon>Salmoninae</taxon>
        <taxon>Hucho</taxon>
    </lineage>
</organism>
<dbReference type="GO" id="GO:0046872">
    <property type="term" value="F:metal ion binding"/>
    <property type="evidence" value="ECO:0007669"/>
    <property type="project" value="UniProtKB-KW"/>
</dbReference>